<comment type="caution">
    <text evidence="1">The sequence shown here is derived from an EMBL/GenBank/DDBJ whole genome shotgun (WGS) entry which is preliminary data.</text>
</comment>
<dbReference type="Proteomes" id="UP001195483">
    <property type="component" value="Unassembled WGS sequence"/>
</dbReference>
<evidence type="ECO:0000313" key="1">
    <source>
        <dbReference type="EMBL" id="KAK3589300.1"/>
    </source>
</evidence>
<organism evidence="1 2">
    <name type="scientific">Potamilus streckersoni</name>
    <dbReference type="NCBI Taxonomy" id="2493646"/>
    <lineage>
        <taxon>Eukaryota</taxon>
        <taxon>Metazoa</taxon>
        <taxon>Spiralia</taxon>
        <taxon>Lophotrochozoa</taxon>
        <taxon>Mollusca</taxon>
        <taxon>Bivalvia</taxon>
        <taxon>Autobranchia</taxon>
        <taxon>Heteroconchia</taxon>
        <taxon>Palaeoheterodonta</taxon>
        <taxon>Unionida</taxon>
        <taxon>Unionoidea</taxon>
        <taxon>Unionidae</taxon>
        <taxon>Ambleminae</taxon>
        <taxon>Lampsilini</taxon>
        <taxon>Potamilus</taxon>
    </lineage>
</organism>
<name>A0AAE0SDF7_9BIVA</name>
<dbReference type="EMBL" id="JAEAOA010001605">
    <property type="protein sequence ID" value="KAK3589300.1"/>
    <property type="molecule type" value="Genomic_DNA"/>
</dbReference>
<gene>
    <name evidence="1" type="ORF">CHS0354_026954</name>
</gene>
<accession>A0AAE0SDF7</accession>
<proteinExistence type="predicted"/>
<reference evidence="1" key="3">
    <citation type="submission" date="2023-05" db="EMBL/GenBank/DDBJ databases">
        <authorList>
            <person name="Smith C.H."/>
        </authorList>
    </citation>
    <scope>NUCLEOTIDE SEQUENCE</scope>
    <source>
        <strain evidence="1">CHS0354</strain>
        <tissue evidence="1">Mantle</tissue>
    </source>
</reference>
<keyword evidence="2" id="KW-1185">Reference proteome</keyword>
<reference evidence="1" key="1">
    <citation type="journal article" date="2021" name="Genome Biol. Evol.">
        <title>A High-Quality Reference Genome for a Parasitic Bivalve with Doubly Uniparental Inheritance (Bivalvia: Unionida).</title>
        <authorList>
            <person name="Smith C.H."/>
        </authorList>
    </citation>
    <scope>NUCLEOTIDE SEQUENCE</scope>
    <source>
        <strain evidence="1">CHS0354</strain>
    </source>
</reference>
<protein>
    <submittedName>
        <fullName evidence="1">Uncharacterized protein</fullName>
    </submittedName>
</protein>
<evidence type="ECO:0000313" key="2">
    <source>
        <dbReference type="Proteomes" id="UP001195483"/>
    </source>
</evidence>
<sequence>AVLREGTIGPIPEGKVTPKPRKVSFQHIGFPTGALTYQKSQRFSSIHENVVANIVIQ</sequence>
<dbReference type="AlphaFoldDB" id="A0AAE0SDF7"/>
<feature type="non-terminal residue" evidence="1">
    <location>
        <position position="57"/>
    </location>
</feature>
<feature type="non-terminal residue" evidence="1">
    <location>
        <position position="1"/>
    </location>
</feature>
<reference evidence="1" key="2">
    <citation type="journal article" date="2021" name="Genome Biol. Evol.">
        <title>Developing a high-quality reference genome for a parasitic bivalve with doubly uniparental inheritance (Bivalvia: Unionida).</title>
        <authorList>
            <person name="Smith C.H."/>
        </authorList>
    </citation>
    <scope>NUCLEOTIDE SEQUENCE</scope>
    <source>
        <strain evidence="1">CHS0354</strain>
        <tissue evidence="1">Mantle</tissue>
    </source>
</reference>